<dbReference type="RefSeq" id="WP_011240067.1">
    <property type="nucleotide sequence ID" value="NC_017262.1"/>
</dbReference>
<evidence type="ECO:0000313" key="3">
    <source>
        <dbReference type="Proteomes" id="UP000001494"/>
    </source>
</evidence>
<evidence type="ECO:0000256" key="1">
    <source>
        <dbReference type="SAM" id="Phobius"/>
    </source>
</evidence>
<feature type="transmembrane region" description="Helical" evidence="1">
    <location>
        <begin position="12"/>
        <end position="30"/>
    </location>
</feature>
<evidence type="ECO:0000313" key="2">
    <source>
        <dbReference type="EMBL" id="AEH62571.1"/>
    </source>
</evidence>
<dbReference type="EMBL" id="CP002850">
    <property type="protein sequence ID" value="AEH62571.1"/>
    <property type="molecule type" value="Genomic_DNA"/>
</dbReference>
<dbReference type="GeneID" id="79904655"/>
<dbReference type="Proteomes" id="UP000001494">
    <property type="component" value="Chromosome"/>
</dbReference>
<dbReference type="OrthoDB" id="9933013at2"/>
<feature type="transmembrane region" description="Helical" evidence="1">
    <location>
        <begin position="42"/>
        <end position="63"/>
    </location>
</feature>
<dbReference type="AlphaFoldDB" id="A0A0H3FXW1"/>
<dbReference type="HOGENOM" id="CLU_2721460_0_0_5"/>
<sequence length="73" mass="8118" precursor="true">MLNLSDFSLSLLLPVILILSAALTLAFYFANRKDNYHSKFPAVRIAIGSFAYFAVSAFILSHIGELLYDTMLS</sequence>
<protein>
    <submittedName>
        <fullName evidence="2">Uncharacterized protein</fullName>
    </submittedName>
</protein>
<name>A0A0H3FXW1_ZYMMA</name>
<dbReference type="KEGG" id="zmm:Zmob_0729"/>
<reference evidence="2 3" key="1">
    <citation type="journal article" date="2011" name="J. Bacteriol.">
        <title>Genome sequence of the ethanol-producing Zymomonas mobilis subsp. mobilis lectotype strain ATCC 10988.</title>
        <authorList>
            <person name="Pappas K.M."/>
            <person name="Kouvelis V.N."/>
            <person name="Saunders E."/>
            <person name="Brettin T.S."/>
            <person name="Bruce D."/>
            <person name="Detter C."/>
            <person name="Balakireva M."/>
            <person name="Han C.S."/>
            <person name="Savvakis G."/>
            <person name="Kyrpides N.C."/>
            <person name="Typas M.A."/>
        </authorList>
    </citation>
    <scope>NUCLEOTIDE SEQUENCE [LARGE SCALE GENOMIC DNA]</scope>
    <source>
        <strain evidence="3">ATCC 10988 / DSM 424 / CCUG 17860 / LMG 404 / NCIMB 8938 / NRRL B-806 / ZM1</strain>
    </source>
</reference>
<proteinExistence type="predicted"/>
<accession>A0A0H3FXW1</accession>
<keyword evidence="1" id="KW-1133">Transmembrane helix</keyword>
<gene>
    <name evidence="2" type="ordered locus">Zmob_0729</name>
</gene>
<keyword evidence="1" id="KW-0472">Membrane</keyword>
<organism evidence="2 3">
    <name type="scientific">Zymomonas mobilis subsp. mobilis (strain ATCC 10988 / DSM 424 / LMG 404 / NCIMB 8938 / NRRL B-806 / ZM1)</name>
    <dbReference type="NCBI Taxonomy" id="555217"/>
    <lineage>
        <taxon>Bacteria</taxon>
        <taxon>Pseudomonadati</taxon>
        <taxon>Pseudomonadota</taxon>
        <taxon>Alphaproteobacteria</taxon>
        <taxon>Sphingomonadales</taxon>
        <taxon>Zymomonadaceae</taxon>
        <taxon>Zymomonas</taxon>
    </lineage>
</organism>
<keyword evidence="1" id="KW-0812">Transmembrane</keyword>